<evidence type="ECO:0000259" key="7">
    <source>
        <dbReference type="Pfam" id="PF21365"/>
    </source>
</evidence>
<feature type="domain" description="Glycoside hydrolase family 31 TIM barrel" evidence="6">
    <location>
        <begin position="5"/>
        <end position="129"/>
    </location>
</feature>
<protein>
    <recommendedName>
        <fullName evidence="10">DUF5110 domain-containing protein</fullName>
    </recommendedName>
</protein>
<evidence type="ECO:0000313" key="8">
    <source>
        <dbReference type="EMBL" id="KAE9534562.1"/>
    </source>
</evidence>
<sequence>MDALSEVKNTRPFIISRSSYPGFGHYAGHWTGDINSSWDDMKQSITDIINFNLFGIPLVGADICGFHHDTTVELCSRWIQLGAFYPFSRNHNGQYMKDQDPAALGLHVILSAKQSLITRYYLLPYLYSLFWKAHINGETVVRPLFFEYPSDDNTYAIDTQFLWGAALLILPVLKEKNNQVYVYLPKDMWYDFYNKTAILSKGSYFFITAPAHTIPLLVRGGYILPTQIPAVTTTLSRQNHFELIVATKNNQATGFLFFDDGESLDAWKNKLYNKVQFKLENTTFSSVVEMNGYINDKFVLQNITVLGIKQGPTSSQVNGIPFNSYYFNKTEQVI</sequence>
<dbReference type="Pfam" id="PF21365">
    <property type="entry name" value="Glyco_hydro_31_3rd"/>
    <property type="match status" value="1"/>
</dbReference>
<dbReference type="PANTHER" id="PTHR22762">
    <property type="entry name" value="ALPHA-GLUCOSIDASE"/>
    <property type="match status" value="1"/>
</dbReference>
<evidence type="ECO:0008006" key="10">
    <source>
        <dbReference type="Google" id="ProtNLM"/>
    </source>
</evidence>
<evidence type="ECO:0000259" key="6">
    <source>
        <dbReference type="Pfam" id="PF01055"/>
    </source>
</evidence>
<accession>A0A6G0TKP7</accession>
<dbReference type="Gene3D" id="3.20.20.80">
    <property type="entry name" value="Glycosidases"/>
    <property type="match status" value="1"/>
</dbReference>
<gene>
    <name evidence="8" type="ORF">AGLY_008652</name>
</gene>
<comment type="caution">
    <text evidence="8">The sequence shown here is derived from an EMBL/GenBank/DDBJ whole genome shotgun (WGS) entry which is preliminary data.</text>
</comment>
<dbReference type="InterPro" id="IPR000322">
    <property type="entry name" value="Glyco_hydro_31_TIM"/>
</dbReference>
<dbReference type="SUPFAM" id="SSF51011">
    <property type="entry name" value="Glycosyl hydrolase domain"/>
    <property type="match status" value="1"/>
</dbReference>
<evidence type="ECO:0000256" key="1">
    <source>
        <dbReference type="ARBA" id="ARBA00007806"/>
    </source>
</evidence>
<dbReference type="OrthoDB" id="1334205at2759"/>
<feature type="domain" description="Glycosyl hydrolase family 31 C-terminal" evidence="7">
    <location>
        <begin position="137"/>
        <end position="224"/>
    </location>
</feature>
<dbReference type="InterPro" id="IPR030459">
    <property type="entry name" value="Glyco_hydro_31_CS"/>
</dbReference>
<dbReference type="Pfam" id="PF01055">
    <property type="entry name" value="Glyco_hydro_31_2nd"/>
    <property type="match status" value="1"/>
</dbReference>
<evidence type="ECO:0000256" key="5">
    <source>
        <dbReference type="RuleBase" id="RU361185"/>
    </source>
</evidence>
<keyword evidence="4 5" id="KW-0326">Glycosidase</keyword>
<dbReference type="Proteomes" id="UP000475862">
    <property type="component" value="Unassembled WGS sequence"/>
</dbReference>
<evidence type="ECO:0000256" key="2">
    <source>
        <dbReference type="ARBA" id="ARBA00022801"/>
    </source>
</evidence>
<keyword evidence="2 5" id="KW-0378">Hydrolase</keyword>
<proteinExistence type="inferred from homology"/>
<dbReference type="InterPro" id="IPR013780">
    <property type="entry name" value="Glyco_hydro_b"/>
</dbReference>
<dbReference type="InterPro" id="IPR017853">
    <property type="entry name" value="GH"/>
</dbReference>
<comment type="similarity">
    <text evidence="1 5">Belongs to the glycosyl hydrolase 31 family.</text>
</comment>
<evidence type="ECO:0000256" key="3">
    <source>
        <dbReference type="ARBA" id="ARBA00023180"/>
    </source>
</evidence>
<dbReference type="GO" id="GO:0005975">
    <property type="term" value="P:carbohydrate metabolic process"/>
    <property type="evidence" value="ECO:0007669"/>
    <property type="project" value="InterPro"/>
</dbReference>
<evidence type="ECO:0000256" key="4">
    <source>
        <dbReference type="ARBA" id="ARBA00023295"/>
    </source>
</evidence>
<reference evidence="8 9" key="1">
    <citation type="submission" date="2019-08" db="EMBL/GenBank/DDBJ databases">
        <title>The genome of the soybean aphid Biotype 1, its phylome, world population structure and adaptation to the North American continent.</title>
        <authorList>
            <person name="Giordano R."/>
            <person name="Donthu R.K."/>
            <person name="Hernandez A.G."/>
            <person name="Wright C.L."/>
            <person name="Zimin A.V."/>
        </authorList>
    </citation>
    <scope>NUCLEOTIDE SEQUENCE [LARGE SCALE GENOMIC DNA]</scope>
    <source>
        <tissue evidence="8">Whole aphids</tissue>
    </source>
</reference>
<dbReference type="FunFam" id="2.60.40.1180:FF:000001">
    <property type="entry name" value="Maltase-glucoamylase, intestinal"/>
    <property type="match status" value="1"/>
</dbReference>
<keyword evidence="9" id="KW-1185">Reference proteome</keyword>
<dbReference type="PANTHER" id="PTHR22762:SF131">
    <property type="entry name" value="GLYCOSIDE HYDROLASE FAMILY 31 N-TERMINAL DOMAIN-CONTAINING PROTEIN"/>
    <property type="match status" value="1"/>
</dbReference>
<dbReference type="GO" id="GO:0004558">
    <property type="term" value="F:alpha-1,4-glucosidase activity"/>
    <property type="evidence" value="ECO:0007669"/>
    <property type="project" value="TreeGrafter"/>
</dbReference>
<dbReference type="AlphaFoldDB" id="A0A6G0TKP7"/>
<dbReference type="Gene3D" id="2.60.40.1180">
    <property type="entry name" value="Golgi alpha-mannosidase II"/>
    <property type="match status" value="2"/>
</dbReference>
<keyword evidence="3" id="KW-0325">Glycoprotein</keyword>
<name>A0A6G0TKP7_APHGL</name>
<dbReference type="EMBL" id="VYZN01000028">
    <property type="protein sequence ID" value="KAE9534562.1"/>
    <property type="molecule type" value="Genomic_DNA"/>
</dbReference>
<dbReference type="SUPFAM" id="SSF51445">
    <property type="entry name" value="(Trans)glycosidases"/>
    <property type="match status" value="1"/>
</dbReference>
<dbReference type="PROSITE" id="PS00707">
    <property type="entry name" value="GLYCOSYL_HYDROL_F31_2"/>
    <property type="match status" value="1"/>
</dbReference>
<evidence type="ECO:0000313" key="9">
    <source>
        <dbReference type="Proteomes" id="UP000475862"/>
    </source>
</evidence>
<organism evidence="8 9">
    <name type="scientific">Aphis glycines</name>
    <name type="common">Soybean aphid</name>
    <dbReference type="NCBI Taxonomy" id="307491"/>
    <lineage>
        <taxon>Eukaryota</taxon>
        <taxon>Metazoa</taxon>
        <taxon>Ecdysozoa</taxon>
        <taxon>Arthropoda</taxon>
        <taxon>Hexapoda</taxon>
        <taxon>Insecta</taxon>
        <taxon>Pterygota</taxon>
        <taxon>Neoptera</taxon>
        <taxon>Paraneoptera</taxon>
        <taxon>Hemiptera</taxon>
        <taxon>Sternorrhyncha</taxon>
        <taxon>Aphidomorpha</taxon>
        <taxon>Aphidoidea</taxon>
        <taxon>Aphididae</taxon>
        <taxon>Aphidini</taxon>
        <taxon>Aphis</taxon>
        <taxon>Aphis</taxon>
    </lineage>
</organism>
<dbReference type="InterPro" id="IPR048395">
    <property type="entry name" value="Glyco_hydro_31_C"/>
</dbReference>